<organism evidence="1 2">
    <name type="scientific">Tetracentron sinense</name>
    <name type="common">Spur-leaf</name>
    <dbReference type="NCBI Taxonomy" id="13715"/>
    <lineage>
        <taxon>Eukaryota</taxon>
        <taxon>Viridiplantae</taxon>
        <taxon>Streptophyta</taxon>
        <taxon>Embryophyta</taxon>
        <taxon>Tracheophyta</taxon>
        <taxon>Spermatophyta</taxon>
        <taxon>Magnoliopsida</taxon>
        <taxon>Trochodendrales</taxon>
        <taxon>Trochodendraceae</taxon>
        <taxon>Tetracentron</taxon>
    </lineage>
</organism>
<sequence length="123" mass="13701">MLLPLARKSEQVLSGVRKCLGLLRIATGNGSIELEALGRRDFSELELMGESDEVVHIFGPYLSVPPFLLMTKGNFILLVVIEPSTKYSTKDEDIEVLLELLIPVYEENSATLLAVTLNITRFH</sequence>
<evidence type="ECO:0000313" key="1">
    <source>
        <dbReference type="EMBL" id="KAF8391913.1"/>
    </source>
</evidence>
<dbReference type="Proteomes" id="UP000655225">
    <property type="component" value="Unassembled WGS sequence"/>
</dbReference>
<dbReference type="AlphaFoldDB" id="A0A834YSJ8"/>
<evidence type="ECO:0000313" key="2">
    <source>
        <dbReference type="Proteomes" id="UP000655225"/>
    </source>
</evidence>
<name>A0A834YSJ8_TETSI</name>
<accession>A0A834YSJ8</accession>
<dbReference type="EMBL" id="JABCRI010000016">
    <property type="protein sequence ID" value="KAF8391913.1"/>
    <property type="molecule type" value="Genomic_DNA"/>
</dbReference>
<proteinExistence type="predicted"/>
<comment type="caution">
    <text evidence="1">The sequence shown here is derived from an EMBL/GenBank/DDBJ whole genome shotgun (WGS) entry which is preliminary data.</text>
</comment>
<gene>
    <name evidence="1" type="ORF">HHK36_022253</name>
</gene>
<protein>
    <submittedName>
        <fullName evidence="1">Uncharacterized protein</fullName>
    </submittedName>
</protein>
<reference evidence="1 2" key="1">
    <citation type="submission" date="2020-04" db="EMBL/GenBank/DDBJ databases">
        <title>Plant Genome Project.</title>
        <authorList>
            <person name="Zhang R.-G."/>
        </authorList>
    </citation>
    <scope>NUCLEOTIDE SEQUENCE [LARGE SCALE GENOMIC DNA]</scope>
    <source>
        <strain evidence="1">YNK0</strain>
        <tissue evidence="1">Leaf</tissue>
    </source>
</reference>
<keyword evidence="2" id="KW-1185">Reference proteome</keyword>